<dbReference type="GO" id="GO:0005634">
    <property type="term" value="C:nucleus"/>
    <property type="evidence" value="ECO:0007669"/>
    <property type="project" value="UniProtKB-SubCell"/>
</dbReference>
<evidence type="ECO:0000313" key="7">
    <source>
        <dbReference type="Proteomes" id="UP000053927"/>
    </source>
</evidence>
<dbReference type="SMART" id="SM00906">
    <property type="entry name" value="Fungal_trans"/>
    <property type="match status" value="1"/>
</dbReference>
<dbReference type="SMART" id="SM00066">
    <property type="entry name" value="GAL4"/>
    <property type="match status" value="1"/>
</dbReference>
<dbReference type="CDD" id="cd00067">
    <property type="entry name" value="GAL4"/>
    <property type="match status" value="1"/>
</dbReference>
<dbReference type="InterPro" id="IPR036864">
    <property type="entry name" value="Zn2-C6_fun-type_DNA-bd_sf"/>
</dbReference>
<dbReference type="PANTHER" id="PTHR31001:SF56">
    <property type="entry name" value="ZN(2)-C6 FUNGAL-TYPE DOMAIN-CONTAINING PROTEIN"/>
    <property type="match status" value="1"/>
</dbReference>
<dbReference type="GO" id="GO:0006351">
    <property type="term" value="P:DNA-templated transcription"/>
    <property type="evidence" value="ECO:0007669"/>
    <property type="project" value="InterPro"/>
</dbReference>
<dbReference type="eggNOG" id="ENOG502RYE1">
    <property type="taxonomic scope" value="Eukaryota"/>
</dbReference>
<keyword evidence="7" id="KW-1185">Reference proteome</keyword>
<feature type="region of interest" description="Disordered" evidence="4">
    <location>
        <begin position="848"/>
        <end position="893"/>
    </location>
</feature>
<evidence type="ECO:0000256" key="3">
    <source>
        <dbReference type="ARBA" id="ARBA00023242"/>
    </source>
</evidence>
<keyword evidence="2" id="KW-0479">Metal-binding</keyword>
<dbReference type="EMBL" id="JH687398">
    <property type="protein sequence ID" value="EIM80517.1"/>
    <property type="molecule type" value="Genomic_DNA"/>
</dbReference>
<evidence type="ECO:0000259" key="5">
    <source>
        <dbReference type="PROSITE" id="PS50048"/>
    </source>
</evidence>
<dbReference type="PROSITE" id="PS50048">
    <property type="entry name" value="ZN2_CY6_FUNGAL_2"/>
    <property type="match status" value="1"/>
</dbReference>
<dbReference type="Proteomes" id="UP000053927">
    <property type="component" value="Unassembled WGS sequence"/>
</dbReference>
<dbReference type="Pfam" id="PF04082">
    <property type="entry name" value="Fungal_trans"/>
    <property type="match status" value="1"/>
</dbReference>
<evidence type="ECO:0000256" key="2">
    <source>
        <dbReference type="ARBA" id="ARBA00022723"/>
    </source>
</evidence>
<dbReference type="Pfam" id="PF00172">
    <property type="entry name" value="Zn_clus"/>
    <property type="match status" value="1"/>
</dbReference>
<dbReference type="InterPro" id="IPR001138">
    <property type="entry name" value="Zn2Cys6_DnaBD"/>
</dbReference>
<dbReference type="OMA" id="CNEETFH"/>
<gene>
    <name evidence="6" type="ORF">STEHIDRAFT_105635</name>
</gene>
<dbReference type="OrthoDB" id="424974at2759"/>
<sequence>MSAFPTSSKRPGEPPLDAAGAPAKKRKRGATRLSCAECRRLKLRCDRNIPCGSCVKRGCGTICPDGSLTTGQGNRFVLASTQELHEKIAELSGRVRDLEDGLQTAHSATSSNPHPLLSDELLLVKLPPLQRDISLQKTSAAAVAQQEETPSDDVDSFGTLSISHSGETNYYGTFANSWYFLQNEGNLDPDPDDRTAELRNILPQEIIDLGCGFRLSPLTQLDLKTVNDRLRNLYWYLPPVEKATELYNLYYSRIAWLYDPIPFTEFNETVFSVLYRSNPSFPSPDEPAFILSQRLAIMFMILANGSLMDPRLPAFNIEAEKYNMLARAALFQSPVFNEPTLGSVQALFLMSVYLFFVERDGSNGGQRWAIMGLTIKLAQSIGLHRDTGHLDVDPEETQRRRELLWELFVYDSWQALTFGRPPAFTIAQVDCKAPHPQPPVELAFSAWKQRFCAIGMTVIHDQVFGAKTPSYAIVLQCDRKLRACPVPPALQIVGSNGSSEKYGDTQSTALIMQQHTVLAMREMNLLYMHRSFFARALSTGGKDPLGGPYGTSVIAAYRSAGSLIVLIRNLYYLLKEPMERTWFLWTHMFSCTIILGSIVTRCPSLSLAPSALVQLDSACDLFSKVAPIFRAEKVLGVMTKLQKRAHLSLDAFRNGKGPSPVHISDDSSSSAESTDEDDELLTLGGKNRFVSVNVSAVRTQAVKPTPATTSPTFTTRNAHSMPKVHSFPSDHSSWPMSPVVPLPHLQENEMHPTVVDYLRTFGISSPDATGDPAPHPTAMGIPPMNSNTVPSMGDALGGHSSCDIPSAMPSFQTSPAAGSNNTSSLLDLSAAFYAGLTSYHTLQQQIQRQPQVSTQFGIQEQPPASTSQTQPHHHHRNQGHNDDDEPEFPSYFPAFDYHAGDSSDTFSAPFQLDGIIPQDMAQTSEALQMDGVWEDFVAQLGMT</sequence>
<feature type="region of interest" description="Disordered" evidence="4">
    <location>
        <begin position="702"/>
        <end position="726"/>
    </location>
</feature>
<accession>R7S1S0</accession>
<dbReference type="AlphaFoldDB" id="R7S1S0"/>
<keyword evidence="3" id="KW-0539">Nucleus</keyword>
<dbReference type="CDD" id="cd12148">
    <property type="entry name" value="fungal_TF_MHR"/>
    <property type="match status" value="1"/>
</dbReference>
<feature type="region of interest" description="Disordered" evidence="4">
    <location>
        <begin position="1"/>
        <end position="25"/>
    </location>
</feature>
<dbReference type="RefSeq" id="XP_007310629.1">
    <property type="nucleotide sequence ID" value="XM_007310567.1"/>
</dbReference>
<evidence type="ECO:0000256" key="4">
    <source>
        <dbReference type="SAM" id="MobiDB-lite"/>
    </source>
</evidence>
<feature type="region of interest" description="Disordered" evidence="4">
    <location>
        <begin position="657"/>
        <end position="678"/>
    </location>
</feature>
<evidence type="ECO:0000313" key="6">
    <source>
        <dbReference type="EMBL" id="EIM80517.1"/>
    </source>
</evidence>
<protein>
    <recommendedName>
        <fullName evidence="5">Zn(2)-C6 fungal-type domain-containing protein</fullName>
    </recommendedName>
</protein>
<name>R7S1S0_STEHR</name>
<organism evidence="6 7">
    <name type="scientific">Stereum hirsutum (strain FP-91666)</name>
    <name type="common">White-rot fungus</name>
    <dbReference type="NCBI Taxonomy" id="721885"/>
    <lineage>
        <taxon>Eukaryota</taxon>
        <taxon>Fungi</taxon>
        <taxon>Dikarya</taxon>
        <taxon>Basidiomycota</taxon>
        <taxon>Agaricomycotina</taxon>
        <taxon>Agaricomycetes</taxon>
        <taxon>Russulales</taxon>
        <taxon>Stereaceae</taxon>
        <taxon>Stereum</taxon>
    </lineage>
</organism>
<evidence type="ECO:0000256" key="1">
    <source>
        <dbReference type="ARBA" id="ARBA00004123"/>
    </source>
</evidence>
<feature type="compositionally biased region" description="Polar residues" evidence="4">
    <location>
        <begin position="848"/>
        <end position="870"/>
    </location>
</feature>
<proteinExistence type="predicted"/>
<dbReference type="Gene3D" id="4.10.240.10">
    <property type="entry name" value="Zn(2)-C6 fungal-type DNA-binding domain"/>
    <property type="match status" value="1"/>
</dbReference>
<dbReference type="PROSITE" id="PS00463">
    <property type="entry name" value="ZN2_CY6_FUNGAL_1"/>
    <property type="match status" value="1"/>
</dbReference>
<comment type="subcellular location">
    <subcellularLocation>
        <location evidence="1">Nucleus</location>
    </subcellularLocation>
</comment>
<dbReference type="InterPro" id="IPR050613">
    <property type="entry name" value="Sec_Metabolite_Reg"/>
</dbReference>
<dbReference type="SUPFAM" id="SSF57701">
    <property type="entry name" value="Zn2/Cys6 DNA-binding domain"/>
    <property type="match status" value="1"/>
</dbReference>
<dbReference type="KEGG" id="shs:STEHIDRAFT_105635"/>
<dbReference type="GeneID" id="18794758"/>
<feature type="domain" description="Zn(2)-C6 fungal-type" evidence="5">
    <location>
        <begin position="34"/>
        <end position="63"/>
    </location>
</feature>
<feature type="compositionally biased region" description="Low complexity" evidence="4">
    <location>
        <begin position="704"/>
        <end position="715"/>
    </location>
</feature>
<reference evidence="7" key="1">
    <citation type="journal article" date="2012" name="Science">
        <title>The Paleozoic origin of enzymatic lignin decomposition reconstructed from 31 fungal genomes.</title>
        <authorList>
            <person name="Floudas D."/>
            <person name="Binder M."/>
            <person name="Riley R."/>
            <person name="Barry K."/>
            <person name="Blanchette R.A."/>
            <person name="Henrissat B."/>
            <person name="Martinez A.T."/>
            <person name="Otillar R."/>
            <person name="Spatafora J.W."/>
            <person name="Yadav J.S."/>
            <person name="Aerts A."/>
            <person name="Benoit I."/>
            <person name="Boyd A."/>
            <person name="Carlson A."/>
            <person name="Copeland A."/>
            <person name="Coutinho P.M."/>
            <person name="de Vries R.P."/>
            <person name="Ferreira P."/>
            <person name="Findley K."/>
            <person name="Foster B."/>
            <person name="Gaskell J."/>
            <person name="Glotzer D."/>
            <person name="Gorecki P."/>
            <person name="Heitman J."/>
            <person name="Hesse C."/>
            <person name="Hori C."/>
            <person name="Igarashi K."/>
            <person name="Jurgens J.A."/>
            <person name="Kallen N."/>
            <person name="Kersten P."/>
            <person name="Kohler A."/>
            <person name="Kuees U."/>
            <person name="Kumar T.K.A."/>
            <person name="Kuo A."/>
            <person name="LaButti K."/>
            <person name="Larrondo L.F."/>
            <person name="Lindquist E."/>
            <person name="Ling A."/>
            <person name="Lombard V."/>
            <person name="Lucas S."/>
            <person name="Lundell T."/>
            <person name="Martin R."/>
            <person name="McLaughlin D.J."/>
            <person name="Morgenstern I."/>
            <person name="Morin E."/>
            <person name="Murat C."/>
            <person name="Nagy L.G."/>
            <person name="Nolan M."/>
            <person name="Ohm R.A."/>
            <person name="Patyshakuliyeva A."/>
            <person name="Rokas A."/>
            <person name="Ruiz-Duenas F.J."/>
            <person name="Sabat G."/>
            <person name="Salamov A."/>
            <person name="Samejima M."/>
            <person name="Schmutz J."/>
            <person name="Slot J.C."/>
            <person name="St John F."/>
            <person name="Stenlid J."/>
            <person name="Sun H."/>
            <person name="Sun S."/>
            <person name="Syed K."/>
            <person name="Tsang A."/>
            <person name="Wiebenga A."/>
            <person name="Young D."/>
            <person name="Pisabarro A."/>
            <person name="Eastwood D.C."/>
            <person name="Martin F."/>
            <person name="Cullen D."/>
            <person name="Grigoriev I.V."/>
            <person name="Hibbett D.S."/>
        </authorList>
    </citation>
    <scope>NUCLEOTIDE SEQUENCE [LARGE SCALE GENOMIC DNA]</scope>
    <source>
        <strain evidence="7">FP-91666</strain>
    </source>
</reference>
<dbReference type="InterPro" id="IPR007219">
    <property type="entry name" value="XnlR_reg_dom"/>
</dbReference>
<dbReference type="GO" id="GO:0008270">
    <property type="term" value="F:zinc ion binding"/>
    <property type="evidence" value="ECO:0007669"/>
    <property type="project" value="InterPro"/>
</dbReference>
<dbReference type="GO" id="GO:0000981">
    <property type="term" value="F:DNA-binding transcription factor activity, RNA polymerase II-specific"/>
    <property type="evidence" value="ECO:0007669"/>
    <property type="project" value="InterPro"/>
</dbReference>
<dbReference type="GO" id="GO:0003677">
    <property type="term" value="F:DNA binding"/>
    <property type="evidence" value="ECO:0007669"/>
    <property type="project" value="InterPro"/>
</dbReference>
<dbReference type="PANTHER" id="PTHR31001">
    <property type="entry name" value="UNCHARACTERIZED TRANSCRIPTIONAL REGULATORY PROTEIN"/>
    <property type="match status" value="1"/>
</dbReference>